<dbReference type="Proteomes" id="UP000324222">
    <property type="component" value="Unassembled WGS sequence"/>
</dbReference>
<protein>
    <submittedName>
        <fullName evidence="2">Uncharacterized protein</fullName>
    </submittedName>
</protein>
<evidence type="ECO:0000256" key="1">
    <source>
        <dbReference type="SAM" id="MobiDB-lite"/>
    </source>
</evidence>
<dbReference type="EMBL" id="VSRR010047641">
    <property type="protein sequence ID" value="MPC78122.1"/>
    <property type="molecule type" value="Genomic_DNA"/>
</dbReference>
<comment type="caution">
    <text evidence="2">The sequence shown here is derived from an EMBL/GenBank/DDBJ whole genome shotgun (WGS) entry which is preliminary data.</text>
</comment>
<proteinExistence type="predicted"/>
<organism evidence="2 3">
    <name type="scientific">Portunus trituberculatus</name>
    <name type="common">Swimming crab</name>
    <name type="synonym">Neptunus trituberculatus</name>
    <dbReference type="NCBI Taxonomy" id="210409"/>
    <lineage>
        <taxon>Eukaryota</taxon>
        <taxon>Metazoa</taxon>
        <taxon>Ecdysozoa</taxon>
        <taxon>Arthropoda</taxon>
        <taxon>Crustacea</taxon>
        <taxon>Multicrustacea</taxon>
        <taxon>Malacostraca</taxon>
        <taxon>Eumalacostraca</taxon>
        <taxon>Eucarida</taxon>
        <taxon>Decapoda</taxon>
        <taxon>Pleocyemata</taxon>
        <taxon>Brachyura</taxon>
        <taxon>Eubrachyura</taxon>
        <taxon>Portunoidea</taxon>
        <taxon>Portunidae</taxon>
        <taxon>Portuninae</taxon>
        <taxon>Portunus</taxon>
    </lineage>
</organism>
<keyword evidence="3" id="KW-1185">Reference proteome</keyword>
<accession>A0A5B7I301</accession>
<gene>
    <name evidence="2" type="ORF">E2C01_072601</name>
</gene>
<reference evidence="2 3" key="1">
    <citation type="submission" date="2019-05" db="EMBL/GenBank/DDBJ databases">
        <title>Another draft genome of Portunus trituberculatus and its Hox gene families provides insights of decapod evolution.</title>
        <authorList>
            <person name="Jeong J.-H."/>
            <person name="Song I."/>
            <person name="Kim S."/>
            <person name="Choi T."/>
            <person name="Kim D."/>
            <person name="Ryu S."/>
            <person name="Kim W."/>
        </authorList>
    </citation>
    <scope>NUCLEOTIDE SEQUENCE [LARGE SCALE GENOMIC DNA]</scope>
    <source>
        <tissue evidence="2">Muscle</tissue>
    </source>
</reference>
<evidence type="ECO:0000313" key="3">
    <source>
        <dbReference type="Proteomes" id="UP000324222"/>
    </source>
</evidence>
<evidence type="ECO:0000313" key="2">
    <source>
        <dbReference type="EMBL" id="MPC78122.1"/>
    </source>
</evidence>
<sequence>MNSSKEKDRSRGRKRDRSRGRKKGRGQGQGDTEGARLLHHADLQTVVALDCGSAVMRSRATDEGCDGCGAEERN</sequence>
<name>A0A5B7I301_PORTR</name>
<feature type="compositionally biased region" description="Basic residues" evidence="1">
    <location>
        <begin position="10"/>
        <end position="25"/>
    </location>
</feature>
<dbReference type="AlphaFoldDB" id="A0A5B7I301"/>
<feature type="region of interest" description="Disordered" evidence="1">
    <location>
        <begin position="1"/>
        <end position="37"/>
    </location>
</feature>